<protein>
    <recommendedName>
        <fullName evidence="3">SMP-30/gluconolactonase/LRE family protein</fullName>
    </recommendedName>
</protein>
<sequence>MKLMIKVLVFFVVAIAAMFYFTRPGSFSTDAANASESSRRGDLQMMATLPGEISESSGIEAVDGQYLTHNDAGNKPYLYKINRNAKIEQTIKLNLPNVDWEDLAHDNSGNIYIADTGNNSNRRRELAVYKINLQEPGKPQAIRFTYEDQKEYPPKNEDRNFDCEAIFWHNGSLYLISKDRGQETTAKVYRLPDKPGNHVAQLTGKHKLNHMVTGAAISPDEETVVLLSEGKLHLFTDYTSAASFYKGKYKEIDLKKAGQTEGVAFENDQTLIITSEGGNLYRYTL</sequence>
<comment type="caution">
    <text evidence="1">The sequence shown here is derived from an EMBL/GenBank/DDBJ whole genome shotgun (WGS) entry which is preliminary data.</text>
</comment>
<name>A0A923SJ02_9BACT</name>
<reference evidence="1" key="1">
    <citation type="submission" date="2020-08" db="EMBL/GenBank/DDBJ databases">
        <title>Pontibacter sp. SD6 16S ribosomal RNA gene Genome sequencing and assembly.</title>
        <authorList>
            <person name="Kang M."/>
        </authorList>
    </citation>
    <scope>NUCLEOTIDE SEQUENCE</scope>
    <source>
        <strain evidence="1">SD6</strain>
    </source>
</reference>
<organism evidence="1 2">
    <name type="scientific">Pontibacter cellulosilyticus</name>
    <dbReference type="NCBI Taxonomy" id="1720253"/>
    <lineage>
        <taxon>Bacteria</taxon>
        <taxon>Pseudomonadati</taxon>
        <taxon>Bacteroidota</taxon>
        <taxon>Cytophagia</taxon>
        <taxon>Cytophagales</taxon>
        <taxon>Hymenobacteraceae</taxon>
        <taxon>Pontibacter</taxon>
    </lineage>
</organism>
<dbReference type="AlphaFoldDB" id="A0A923SJ02"/>
<proteinExistence type="predicted"/>
<gene>
    <name evidence="1" type="ORF">H8S84_10645</name>
</gene>
<evidence type="ECO:0000313" key="1">
    <source>
        <dbReference type="EMBL" id="MBC5993293.1"/>
    </source>
</evidence>
<evidence type="ECO:0000313" key="2">
    <source>
        <dbReference type="Proteomes" id="UP000603640"/>
    </source>
</evidence>
<accession>A0A923SJ02</accession>
<evidence type="ECO:0008006" key="3">
    <source>
        <dbReference type="Google" id="ProtNLM"/>
    </source>
</evidence>
<dbReference type="EMBL" id="JACRVF010000002">
    <property type="protein sequence ID" value="MBC5993293.1"/>
    <property type="molecule type" value="Genomic_DNA"/>
</dbReference>
<dbReference type="SUPFAM" id="SSF50956">
    <property type="entry name" value="Thermostable phytase (3-phytase)"/>
    <property type="match status" value="1"/>
</dbReference>
<keyword evidence="2" id="KW-1185">Reference proteome</keyword>
<dbReference type="Proteomes" id="UP000603640">
    <property type="component" value="Unassembled WGS sequence"/>
</dbReference>